<dbReference type="AlphaFoldDB" id="A0A4C1VY99"/>
<sequence>MSILETSTKKSLTVVAKRNTTDRRNTHAHAHFREQESLARTWKEPWRCSAPRPRRTRNLIPLDDLPHRSP</sequence>
<evidence type="ECO:0000313" key="2">
    <source>
        <dbReference type="EMBL" id="GBP42904.1"/>
    </source>
</evidence>
<dbReference type="Proteomes" id="UP000299102">
    <property type="component" value="Unassembled WGS sequence"/>
</dbReference>
<dbReference type="EMBL" id="BGZK01000426">
    <property type="protein sequence ID" value="GBP42904.1"/>
    <property type="molecule type" value="Genomic_DNA"/>
</dbReference>
<organism evidence="2 3">
    <name type="scientific">Eumeta variegata</name>
    <name type="common">Bagworm moth</name>
    <name type="synonym">Eumeta japonica</name>
    <dbReference type="NCBI Taxonomy" id="151549"/>
    <lineage>
        <taxon>Eukaryota</taxon>
        <taxon>Metazoa</taxon>
        <taxon>Ecdysozoa</taxon>
        <taxon>Arthropoda</taxon>
        <taxon>Hexapoda</taxon>
        <taxon>Insecta</taxon>
        <taxon>Pterygota</taxon>
        <taxon>Neoptera</taxon>
        <taxon>Endopterygota</taxon>
        <taxon>Lepidoptera</taxon>
        <taxon>Glossata</taxon>
        <taxon>Ditrysia</taxon>
        <taxon>Tineoidea</taxon>
        <taxon>Psychidae</taxon>
        <taxon>Oiketicinae</taxon>
        <taxon>Eumeta</taxon>
    </lineage>
</organism>
<keyword evidence="3" id="KW-1185">Reference proteome</keyword>
<protein>
    <submittedName>
        <fullName evidence="2">Uncharacterized protein</fullName>
    </submittedName>
</protein>
<evidence type="ECO:0000313" key="3">
    <source>
        <dbReference type="Proteomes" id="UP000299102"/>
    </source>
</evidence>
<proteinExistence type="predicted"/>
<accession>A0A4C1VY99</accession>
<evidence type="ECO:0000256" key="1">
    <source>
        <dbReference type="SAM" id="MobiDB-lite"/>
    </source>
</evidence>
<reference evidence="2 3" key="1">
    <citation type="journal article" date="2019" name="Commun. Biol.">
        <title>The bagworm genome reveals a unique fibroin gene that provides high tensile strength.</title>
        <authorList>
            <person name="Kono N."/>
            <person name="Nakamura H."/>
            <person name="Ohtoshi R."/>
            <person name="Tomita M."/>
            <person name="Numata K."/>
            <person name="Arakawa K."/>
        </authorList>
    </citation>
    <scope>NUCLEOTIDE SEQUENCE [LARGE SCALE GENOMIC DNA]</scope>
</reference>
<comment type="caution">
    <text evidence="2">The sequence shown here is derived from an EMBL/GenBank/DDBJ whole genome shotgun (WGS) entry which is preliminary data.</text>
</comment>
<gene>
    <name evidence="2" type="ORF">EVAR_87283_1</name>
</gene>
<name>A0A4C1VY99_EUMVA</name>
<feature type="region of interest" description="Disordered" evidence="1">
    <location>
        <begin position="48"/>
        <end position="70"/>
    </location>
</feature>